<organism evidence="1 2">
    <name type="scientific">Ichthyophthirius multifiliis</name>
    <name type="common">White spot disease agent</name>
    <name type="synonym">Ich</name>
    <dbReference type="NCBI Taxonomy" id="5932"/>
    <lineage>
        <taxon>Eukaryota</taxon>
        <taxon>Sar</taxon>
        <taxon>Alveolata</taxon>
        <taxon>Ciliophora</taxon>
        <taxon>Intramacronucleata</taxon>
        <taxon>Oligohymenophorea</taxon>
        <taxon>Hymenostomatida</taxon>
        <taxon>Ophryoglenina</taxon>
        <taxon>Ichthyophthirius</taxon>
    </lineage>
</organism>
<keyword evidence="2" id="KW-1185">Reference proteome</keyword>
<dbReference type="AlphaFoldDB" id="G0QTS5"/>
<evidence type="ECO:0000313" key="1">
    <source>
        <dbReference type="EMBL" id="EGR31375.1"/>
    </source>
</evidence>
<dbReference type="EMBL" id="GL983872">
    <property type="protein sequence ID" value="EGR31375.1"/>
    <property type="molecule type" value="Genomic_DNA"/>
</dbReference>
<gene>
    <name evidence="1" type="ORF">IMG5_111100</name>
</gene>
<protein>
    <submittedName>
        <fullName evidence="1">Uncharacterized protein</fullName>
    </submittedName>
</protein>
<dbReference type="RefSeq" id="XP_004034861.1">
    <property type="nucleotide sequence ID" value="XM_004034813.1"/>
</dbReference>
<dbReference type="InParanoid" id="G0QTS5"/>
<dbReference type="Proteomes" id="UP000008983">
    <property type="component" value="Unassembled WGS sequence"/>
</dbReference>
<reference evidence="1 2" key="1">
    <citation type="submission" date="2011-07" db="EMBL/GenBank/DDBJ databases">
        <authorList>
            <person name="Coyne R."/>
            <person name="Brami D."/>
            <person name="Johnson J."/>
            <person name="Hostetler J."/>
            <person name="Hannick L."/>
            <person name="Clark T."/>
            <person name="Cassidy-Hanley D."/>
            <person name="Inman J."/>
        </authorList>
    </citation>
    <scope>NUCLEOTIDE SEQUENCE [LARGE SCALE GENOMIC DNA]</scope>
    <source>
        <strain evidence="1 2">G5</strain>
    </source>
</reference>
<proteinExistence type="predicted"/>
<evidence type="ECO:0000313" key="2">
    <source>
        <dbReference type="Proteomes" id="UP000008983"/>
    </source>
</evidence>
<name>G0QTS5_ICHMU</name>
<accession>G0QTS5</accession>
<dbReference type="STRING" id="857967.G0QTS5"/>
<dbReference type="GeneID" id="14907519"/>
<sequence>MDIIENFRKNSVISNNIYQSVDFFWHVGDQLGKLNEQKSSNNDNSNDNFENLWESLFTKLIVITGDNSPEVRQSSIITITKLITTNMKFFSSKFWLKISKDLFIKQIDKIYLKILKNYEENPHEHPQFHLQTPKFSGIPETPKFTIPSDNNSINLMLNHISAYEKILNLKAWENTLIMLFQSLQKINKRAFLISDIDESLIQLYIFIFSKFKEIISFLNQELVFEFFILIKDFVQNKPVQALKTFDFVKEMLLDYQNSMNHITGEDKMQSKVALQQILPQTMHIYALYLNFCIQETNCIVIMNSFIEFFKAAVQFAKKVDSYGVVSHFNLNDDNTFYNVIKEFEGFILLKSEQVQNQMLLFMIDILNMQINDRISYLVVLKFMNFFANFIINIDFQENIQQVFIQYFLAKIEVLVELRYDYQYLCFHQKLPKNFQFIWKQAFGVFFQIAEFLIKKHKSINHNLFIIFENLLQRPKEKIDQFQNEDQNLIIQEISKIEQACIEFIIAQMNDENLVLDDEQYK</sequence>